<evidence type="ECO:0000313" key="3">
    <source>
        <dbReference type="Proteomes" id="UP001519460"/>
    </source>
</evidence>
<evidence type="ECO:0000313" key="2">
    <source>
        <dbReference type="EMBL" id="KAK7488266.1"/>
    </source>
</evidence>
<keyword evidence="3" id="KW-1185">Reference proteome</keyword>
<protein>
    <submittedName>
        <fullName evidence="2">Uncharacterized protein</fullName>
    </submittedName>
</protein>
<accession>A0ABD0KMF0</accession>
<dbReference type="AlphaFoldDB" id="A0ABD0KMF0"/>
<dbReference type="InterPro" id="IPR009772">
    <property type="entry name" value="CDC123"/>
</dbReference>
<organism evidence="2 3">
    <name type="scientific">Batillaria attramentaria</name>
    <dbReference type="NCBI Taxonomy" id="370345"/>
    <lineage>
        <taxon>Eukaryota</taxon>
        <taxon>Metazoa</taxon>
        <taxon>Spiralia</taxon>
        <taxon>Lophotrochozoa</taxon>
        <taxon>Mollusca</taxon>
        <taxon>Gastropoda</taxon>
        <taxon>Caenogastropoda</taxon>
        <taxon>Sorbeoconcha</taxon>
        <taxon>Cerithioidea</taxon>
        <taxon>Batillariidae</taxon>
        <taxon>Batillaria</taxon>
    </lineage>
</organism>
<comment type="similarity">
    <text evidence="1">Belongs to the CDC123 family.</text>
</comment>
<name>A0ABD0KMF0_9CAEN</name>
<reference evidence="2 3" key="1">
    <citation type="journal article" date="2023" name="Sci. Data">
        <title>Genome assembly of the Korean intertidal mud-creeper Batillaria attramentaria.</title>
        <authorList>
            <person name="Patra A.K."/>
            <person name="Ho P.T."/>
            <person name="Jun S."/>
            <person name="Lee S.J."/>
            <person name="Kim Y."/>
            <person name="Won Y.J."/>
        </authorList>
    </citation>
    <scope>NUCLEOTIDE SEQUENCE [LARGE SCALE GENOMIC DNA]</scope>
    <source>
        <strain evidence="2">Wonlab-2016</strain>
    </source>
</reference>
<gene>
    <name evidence="2" type="ORF">BaRGS_00020425</name>
</gene>
<sequence length="436" mass="49708">MIKIITVGPHVPFCFLCRLFQISGPGSVTVVPSLFRRVRPSLPTLEKRRTRNTNAVVHVRVKSCSDSVGSESVMASLSDQLKAAKLRKSKEPVKRPKAAGFISGREMTLFPDMIPKVIPKKGLSILHEHTFPTDYCPMSVQEAELIVAVYERMYKNLDPPSIASINWRDRLSSEEGELVLKLESRLQNVMDRFLKSESDYVTVNTSSGSVKHAPVVQEHIKKLYQQFLSEEAEAVRNTENTKITCLTKAAFLAKRVRSAGEVVDRMMQSESIYNDMLEALDDDVKEMFHENLVVRAFVDIDVDMELRGFVFDGSLVALSQYHYLTYSPRLVEKQDELQARILSFYQNILKPKLQWNNFGKFERAFIIDFAVGSKDDKLWVTRIKPFMATVDAALFSWDRERHLLEGEEGFQFRINTRPKPGAKTMLPHSLKAILSV</sequence>
<dbReference type="Proteomes" id="UP001519460">
    <property type="component" value="Unassembled WGS sequence"/>
</dbReference>
<proteinExistence type="inferred from homology"/>
<dbReference type="EMBL" id="JACVVK020000152">
    <property type="protein sequence ID" value="KAK7488266.1"/>
    <property type="molecule type" value="Genomic_DNA"/>
</dbReference>
<dbReference type="PANTHER" id="PTHR15323">
    <property type="entry name" value="D123 PROTEIN"/>
    <property type="match status" value="1"/>
</dbReference>
<dbReference type="PANTHER" id="PTHR15323:SF6">
    <property type="entry name" value="CELL DIVISION CYCLE PROTEIN 123 HOMOLOG"/>
    <property type="match status" value="1"/>
</dbReference>
<evidence type="ECO:0000256" key="1">
    <source>
        <dbReference type="ARBA" id="ARBA00011047"/>
    </source>
</evidence>
<comment type="caution">
    <text evidence="2">The sequence shown here is derived from an EMBL/GenBank/DDBJ whole genome shotgun (WGS) entry which is preliminary data.</text>
</comment>
<dbReference type="Pfam" id="PF07065">
    <property type="entry name" value="D123"/>
    <property type="match status" value="1"/>
</dbReference>